<name>A0ABD5XR32_9EURY</name>
<accession>A0ABD5XR32</accession>
<evidence type="ECO:0000313" key="4">
    <source>
        <dbReference type="EMBL" id="MFC7135535.1"/>
    </source>
</evidence>
<keyword evidence="5" id="KW-1185">Reference proteome</keyword>
<dbReference type="InterPro" id="IPR007050">
    <property type="entry name" value="HTH_bacterioopsin"/>
</dbReference>
<dbReference type="EMBL" id="JBHSZG010000001">
    <property type="protein sequence ID" value="MFC7135535.1"/>
    <property type="molecule type" value="Genomic_DNA"/>
</dbReference>
<comment type="caution">
    <text evidence="4">The sequence shown here is derived from an EMBL/GenBank/DDBJ whole genome shotgun (WGS) entry which is preliminary data.</text>
</comment>
<organism evidence="4 5">
    <name type="scientific">Halobaculum litoreum</name>
    <dbReference type="NCBI Taxonomy" id="3031998"/>
    <lineage>
        <taxon>Archaea</taxon>
        <taxon>Methanobacteriati</taxon>
        <taxon>Methanobacteriota</taxon>
        <taxon>Stenosarchaea group</taxon>
        <taxon>Halobacteria</taxon>
        <taxon>Halobacteriales</taxon>
        <taxon>Haloferacaceae</taxon>
        <taxon>Halobaculum</taxon>
    </lineage>
</organism>
<evidence type="ECO:0000256" key="1">
    <source>
        <dbReference type="ARBA" id="ARBA00023015"/>
    </source>
</evidence>
<dbReference type="Gene3D" id="1.10.10.10">
    <property type="entry name" value="Winged helix-like DNA-binding domain superfamily/Winged helix DNA-binding domain"/>
    <property type="match status" value="1"/>
</dbReference>
<dbReference type="SUPFAM" id="SSF88659">
    <property type="entry name" value="Sigma3 and sigma4 domains of RNA polymerase sigma factors"/>
    <property type="match status" value="1"/>
</dbReference>
<evidence type="ECO:0000256" key="2">
    <source>
        <dbReference type="ARBA" id="ARBA00023163"/>
    </source>
</evidence>
<reference evidence="4 5" key="1">
    <citation type="journal article" date="2019" name="Int. J. Syst. Evol. Microbiol.">
        <title>The Global Catalogue of Microorganisms (GCM) 10K type strain sequencing project: providing services to taxonomists for standard genome sequencing and annotation.</title>
        <authorList>
            <consortium name="The Broad Institute Genomics Platform"/>
            <consortium name="The Broad Institute Genome Sequencing Center for Infectious Disease"/>
            <person name="Wu L."/>
            <person name="Ma J."/>
        </authorList>
    </citation>
    <scope>NUCLEOTIDE SEQUENCE [LARGE SCALE GENOMIC DNA]</scope>
    <source>
        <strain evidence="4 5">DT92</strain>
    </source>
</reference>
<proteinExistence type="predicted"/>
<dbReference type="AlphaFoldDB" id="A0ABD5XR32"/>
<keyword evidence="2" id="KW-0804">Transcription</keyword>
<evidence type="ECO:0000313" key="5">
    <source>
        <dbReference type="Proteomes" id="UP001596368"/>
    </source>
</evidence>
<keyword evidence="1" id="KW-0805">Transcription regulation</keyword>
<dbReference type="PANTHER" id="PTHR34236:SF1">
    <property type="entry name" value="DIMETHYL SULFOXIDE REDUCTASE TRANSCRIPTIONAL ACTIVATOR"/>
    <property type="match status" value="1"/>
</dbReference>
<dbReference type="Proteomes" id="UP001596368">
    <property type="component" value="Unassembled WGS sequence"/>
</dbReference>
<gene>
    <name evidence="4" type="ORF">ACFQRB_00755</name>
</gene>
<dbReference type="Pfam" id="PF04967">
    <property type="entry name" value="HTH_10"/>
    <property type="match status" value="1"/>
</dbReference>
<sequence length="76" mass="8807">MTERQLEVLRVAYLRGFYEWPRESTGQEVADALGVSQPTVNRHLRASQRKLLELLLDEDRAGGYTRNPRSRDPVHT</sequence>
<feature type="domain" description="HTH bat-type" evidence="3">
    <location>
        <begin position="1"/>
        <end position="53"/>
    </location>
</feature>
<evidence type="ECO:0000259" key="3">
    <source>
        <dbReference type="Pfam" id="PF04967"/>
    </source>
</evidence>
<dbReference type="InterPro" id="IPR013324">
    <property type="entry name" value="RNA_pol_sigma_r3/r4-like"/>
</dbReference>
<protein>
    <submittedName>
        <fullName evidence="4">Helix-turn-helix domain-containing protein</fullName>
    </submittedName>
</protein>
<dbReference type="InterPro" id="IPR036388">
    <property type="entry name" value="WH-like_DNA-bd_sf"/>
</dbReference>
<dbReference type="PANTHER" id="PTHR34236">
    <property type="entry name" value="DIMETHYL SULFOXIDE REDUCTASE TRANSCRIPTIONAL ACTIVATOR"/>
    <property type="match status" value="1"/>
</dbReference>